<comment type="function">
    <text evidence="6">RNaseP catalyzes the removal of the 5'-leader sequence from pre-tRNA to produce the mature 5'-terminus. It can also cleave other RNA substrates such as 4.5S RNA. The protein component plays an auxiliary but essential role in vivo by binding to the 5'-leader sequence and broadening the substrate specificity of the ribozyme.</text>
</comment>
<dbReference type="InterPro" id="IPR000100">
    <property type="entry name" value="RNase_P"/>
</dbReference>
<accession>I4F5Q0</accession>
<keyword evidence="4 6" id="KW-0378">Hydrolase</keyword>
<dbReference type="SUPFAM" id="SSF54211">
    <property type="entry name" value="Ribosomal protein S5 domain 2-like"/>
    <property type="match status" value="1"/>
</dbReference>
<dbReference type="HAMAP" id="MF_00227">
    <property type="entry name" value="RNase_P"/>
    <property type="match status" value="1"/>
</dbReference>
<dbReference type="GO" id="GO:0042781">
    <property type="term" value="F:3'-tRNA processing endoribonuclease activity"/>
    <property type="evidence" value="ECO:0007669"/>
    <property type="project" value="TreeGrafter"/>
</dbReference>
<evidence type="ECO:0000256" key="4">
    <source>
        <dbReference type="ARBA" id="ARBA00022801"/>
    </source>
</evidence>
<dbReference type="OrthoDB" id="196964at2"/>
<keyword evidence="9" id="KW-1185">Reference proteome</keyword>
<dbReference type="EC" id="3.1.26.5" evidence="6 7"/>
<dbReference type="PANTHER" id="PTHR33992:SF1">
    <property type="entry name" value="RIBONUCLEASE P PROTEIN COMPONENT"/>
    <property type="match status" value="1"/>
</dbReference>
<evidence type="ECO:0000256" key="1">
    <source>
        <dbReference type="ARBA" id="ARBA00022694"/>
    </source>
</evidence>
<dbReference type="GO" id="GO:0001682">
    <property type="term" value="P:tRNA 5'-leader removal"/>
    <property type="evidence" value="ECO:0007669"/>
    <property type="project" value="UniProtKB-UniRule"/>
</dbReference>
<dbReference type="InterPro" id="IPR014721">
    <property type="entry name" value="Ribsml_uS5_D2-typ_fold_subgr"/>
</dbReference>
<evidence type="ECO:0000256" key="6">
    <source>
        <dbReference type="HAMAP-Rule" id="MF_00227"/>
    </source>
</evidence>
<dbReference type="Gene3D" id="3.30.230.10">
    <property type="match status" value="1"/>
</dbReference>
<evidence type="ECO:0000256" key="2">
    <source>
        <dbReference type="ARBA" id="ARBA00022722"/>
    </source>
</evidence>
<dbReference type="GO" id="GO:0000049">
    <property type="term" value="F:tRNA binding"/>
    <property type="evidence" value="ECO:0007669"/>
    <property type="project" value="UniProtKB-UniRule"/>
</dbReference>
<keyword evidence="2 6" id="KW-0540">Nuclease</keyword>
<comment type="similarity">
    <text evidence="6">Belongs to the RnpA family.</text>
</comment>
<dbReference type="InterPro" id="IPR020568">
    <property type="entry name" value="Ribosomal_Su5_D2-typ_SF"/>
</dbReference>
<dbReference type="OMA" id="MLPAQHK"/>
<dbReference type="NCBIfam" id="TIGR00188">
    <property type="entry name" value="rnpA"/>
    <property type="match status" value="1"/>
</dbReference>
<reference evidence="8 9" key="1">
    <citation type="journal article" date="2012" name="J. Bacteriol.">
        <title>Genome Sequence of Radiation-Resistant Modestobacter marinus Strain BC501, a Representative Actinobacterium That Thrives on Calcareous Stone Surfaces.</title>
        <authorList>
            <person name="Normand P."/>
            <person name="Gury J."/>
            <person name="Pujic P."/>
            <person name="Chouaia B."/>
            <person name="Crotti E."/>
            <person name="Brusetti L."/>
            <person name="Daffonchio D."/>
            <person name="Vacherie B."/>
            <person name="Barbe V."/>
            <person name="Medigue C."/>
            <person name="Calteau A."/>
            <person name="Ghodhbane-Gtari F."/>
            <person name="Essoussi I."/>
            <person name="Nouioui I."/>
            <person name="Abbassi-Ghozzi I."/>
            <person name="Gtari M."/>
        </authorList>
    </citation>
    <scope>NUCLEOTIDE SEQUENCE [LARGE SCALE GENOMIC DNA]</scope>
    <source>
        <strain evidence="9">BC 501</strain>
    </source>
</reference>
<dbReference type="PATRIC" id="fig|477641.3.peg.5270"/>
<dbReference type="GO" id="GO:0004526">
    <property type="term" value="F:ribonuclease P activity"/>
    <property type="evidence" value="ECO:0007669"/>
    <property type="project" value="UniProtKB-UniRule"/>
</dbReference>
<comment type="catalytic activity">
    <reaction evidence="6">
        <text>Endonucleolytic cleavage of RNA, removing 5'-extranucleotides from tRNA precursor.</text>
        <dbReference type="EC" id="3.1.26.5"/>
    </reaction>
</comment>
<keyword evidence="1 6" id="KW-0819">tRNA processing</keyword>
<comment type="subunit">
    <text evidence="6">Consists of a catalytic RNA component (M1 or rnpB) and a protein subunit.</text>
</comment>
<dbReference type="Proteomes" id="UP000006461">
    <property type="component" value="Chromosome"/>
</dbReference>
<gene>
    <name evidence="6 8" type="primary">rnpA</name>
    <name evidence="8" type="ordered locus">MODMU_5596</name>
</gene>
<evidence type="ECO:0000256" key="3">
    <source>
        <dbReference type="ARBA" id="ARBA00022759"/>
    </source>
</evidence>
<evidence type="ECO:0000256" key="7">
    <source>
        <dbReference type="NCBIfam" id="TIGR00188"/>
    </source>
</evidence>
<protein>
    <recommendedName>
        <fullName evidence="6 7">Ribonuclease P protein component</fullName>
        <shortName evidence="6">RNase P protein</shortName>
        <shortName evidence="6">RNaseP protein</shortName>
        <ecNumber evidence="6 7">3.1.26.5</ecNumber>
    </recommendedName>
    <alternativeName>
        <fullName evidence="6">Protein C5</fullName>
    </alternativeName>
</protein>
<organism evidence="8 9">
    <name type="scientific">Modestobacter italicus (strain DSM 44449 / CECT 9708 / BC 501)</name>
    <dbReference type="NCBI Taxonomy" id="2732864"/>
    <lineage>
        <taxon>Bacteria</taxon>
        <taxon>Bacillati</taxon>
        <taxon>Actinomycetota</taxon>
        <taxon>Actinomycetes</taxon>
        <taxon>Geodermatophilales</taxon>
        <taxon>Geodermatophilaceae</taxon>
        <taxon>Modestobacter</taxon>
    </lineage>
</organism>
<dbReference type="STRING" id="477641.MODMU_5596"/>
<evidence type="ECO:0000256" key="5">
    <source>
        <dbReference type="ARBA" id="ARBA00022884"/>
    </source>
</evidence>
<keyword evidence="5 6" id="KW-0694">RNA-binding</keyword>
<dbReference type="EMBL" id="FO203431">
    <property type="protein sequence ID" value="CCH90963.1"/>
    <property type="molecule type" value="Genomic_DNA"/>
</dbReference>
<keyword evidence="3 6" id="KW-0255">Endonuclease</keyword>
<evidence type="ECO:0000313" key="8">
    <source>
        <dbReference type="EMBL" id="CCH90963.1"/>
    </source>
</evidence>
<sequence>MLPAQARLRRRPEFTAVVRSGRRAGRPTLVLHYLPERPVVRSGGPLDPPAGPRAGFVVGKAVGNSVCRHRVTRQLRHLLAPQLHRLPPTADLVVRARPEAAGAGFAVLGRDLDAGLDRLLGDRPASSRARRP</sequence>
<dbReference type="eggNOG" id="COG0594">
    <property type="taxonomic scope" value="Bacteria"/>
</dbReference>
<dbReference type="PANTHER" id="PTHR33992">
    <property type="entry name" value="RIBONUCLEASE P PROTEIN COMPONENT"/>
    <property type="match status" value="1"/>
</dbReference>
<dbReference type="AlphaFoldDB" id="I4F5Q0"/>
<dbReference type="KEGG" id="mmar:MODMU_5596"/>
<proteinExistence type="inferred from homology"/>
<evidence type="ECO:0000313" key="9">
    <source>
        <dbReference type="Proteomes" id="UP000006461"/>
    </source>
</evidence>
<dbReference type="HOGENOM" id="CLU_117179_4_1_11"/>
<dbReference type="GO" id="GO:0030677">
    <property type="term" value="C:ribonuclease P complex"/>
    <property type="evidence" value="ECO:0007669"/>
    <property type="project" value="TreeGrafter"/>
</dbReference>
<name>I4F5Q0_MODI5</name>
<dbReference type="Pfam" id="PF00825">
    <property type="entry name" value="Ribonuclease_P"/>
    <property type="match status" value="1"/>
</dbReference>